<evidence type="ECO:0000256" key="1">
    <source>
        <dbReference type="SAM" id="MobiDB-lite"/>
    </source>
</evidence>
<feature type="compositionally biased region" description="Polar residues" evidence="1">
    <location>
        <begin position="20"/>
        <end position="39"/>
    </location>
</feature>
<evidence type="ECO:0000313" key="2">
    <source>
        <dbReference type="EMBL" id="CAL0322150.1"/>
    </source>
</evidence>
<organism evidence="2 3">
    <name type="scientific">Lupinus luteus</name>
    <name type="common">European yellow lupine</name>
    <dbReference type="NCBI Taxonomy" id="3873"/>
    <lineage>
        <taxon>Eukaryota</taxon>
        <taxon>Viridiplantae</taxon>
        <taxon>Streptophyta</taxon>
        <taxon>Embryophyta</taxon>
        <taxon>Tracheophyta</taxon>
        <taxon>Spermatophyta</taxon>
        <taxon>Magnoliopsida</taxon>
        <taxon>eudicotyledons</taxon>
        <taxon>Gunneridae</taxon>
        <taxon>Pentapetalae</taxon>
        <taxon>rosids</taxon>
        <taxon>fabids</taxon>
        <taxon>Fabales</taxon>
        <taxon>Fabaceae</taxon>
        <taxon>Papilionoideae</taxon>
        <taxon>50 kb inversion clade</taxon>
        <taxon>genistoids sensu lato</taxon>
        <taxon>core genistoids</taxon>
        <taxon>Genisteae</taxon>
        <taxon>Lupinus</taxon>
    </lineage>
</organism>
<evidence type="ECO:0000313" key="3">
    <source>
        <dbReference type="Proteomes" id="UP001497480"/>
    </source>
</evidence>
<feature type="region of interest" description="Disordered" evidence="1">
    <location>
        <begin position="87"/>
        <end position="107"/>
    </location>
</feature>
<sequence>MAFEAKRRKIDDSLSPGILVSSNTKNGMATASSNGSSVSATIQQAKKYFAATEAHKDGCTGNYRIFDSSFGNFLVPVVPTLADLTKTHGMSESPNEAAQRPGVNQVTHGPKALQVYVKRDGSGKGNVNAELLS</sequence>
<feature type="compositionally biased region" description="Polar residues" evidence="1">
    <location>
        <begin position="88"/>
        <end position="107"/>
    </location>
</feature>
<reference evidence="2 3" key="1">
    <citation type="submission" date="2024-03" db="EMBL/GenBank/DDBJ databases">
        <authorList>
            <person name="Martinez-Hernandez J."/>
        </authorList>
    </citation>
    <scope>NUCLEOTIDE SEQUENCE [LARGE SCALE GENOMIC DNA]</scope>
</reference>
<feature type="region of interest" description="Disordered" evidence="1">
    <location>
        <begin position="15"/>
        <end position="39"/>
    </location>
</feature>
<dbReference type="Proteomes" id="UP001497480">
    <property type="component" value="Unassembled WGS sequence"/>
</dbReference>
<proteinExistence type="predicted"/>
<gene>
    <name evidence="2" type="ORF">LLUT_LOCUS23210</name>
</gene>
<dbReference type="PANTHER" id="PTHR48205:SF1">
    <property type="entry name" value="OS01G0742766 PROTEIN"/>
    <property type="match status" value="1"/>
</dbReference>
<dbReference type="PANTHER" id="PTHR48205">
    <property type="entry name" value="OS01G0742766 PROTEIN"/>
    <property type="match status" value="1"/>
</dbReference>
<accession>A0AAV1XK40</accession>
<keyword evidence="3" id="KW-1185">Reference proteome</keyword>
<protein>
    <submittedName>
        <fullName evidence="2">Uncharacterized protein</fullName>
    </submittedName>
</protein>
<name>A0AAV1XK40_LUPLU</name>
<dbReference type="AlphaFoldDB" id="A0AAV1XK40"/>
<comment type="caution">
    <text evidence="2">The sequence shown here is derived from an EMBL/GenBank/DDBJ whole genome shotgun (WGS) entry which is preliminary data.</text>
</comment>
<dbReference type="EMBL" id="CAXHTB010000016">
    <property type="protein sequence ID" value="CAL0322150.1"/>
    <property type="molecule type" value="Genomic_DNA"/>
</dbReference>